<keyword evidence="8 9" id="KW-0472">Membrane</keyword>
<evidence type="ECO:0000313" key="11">
    <source>
        <dbReference type="Proteomes" id="UP001629113"/>
    </source>
</evidence>
<comment type="subcellular location">
    <subcellularLocation>
        <location evidence="1">Membrane</location>
        <topology evidence="1">Multi-pass membrane protein</topology>
    </subcellularLocation>
</comment>
<keyword evidence="4 9" id="KW-0812">Transmembrane</keyword>
<dbReference type="EMBL" id="JBFCZG010000007">
    <property type="protein sequence ID" value="KAL3419940.1"/>
    <property type="molecule type" value="Genomic_DNA"/>
</dbReference>
<sequence>MHRNPSVTANSLKFFTWVALATFVYQWFPSFIFPMLSSLPLICYMGHGKWIAYLVGSGYNGFGILNLSLDWNYIGFWQPFYTPLWANAHNIAGAIIAVWGIYPIMYFTNTLDSLKYPPMSSGTFDDTGSRYNTSRVLNADFTLNQAAMDAYSMPHWSGSYAMCKL</sequence>
<evidence type="ECO:0000256" key="3">
    <source>
        <dbReference type="ARBA" id="ARBA00022448"/>
    </source>
</evidence>
<comment type="caution">
    <text evidence="10">The sequence shown here is derived from an EMBL/GenBank/DDBJ whole genome shotgun (WGS) entry which is preliminary data.</text>
</comment>
<feature type="transmembrane region" description="Helical" evidence="9">
    <location>
        <begin position="14"/>
        <end position="38"/>
    </location>
</feature>
<evidence type="ECO:0000256" key="7">
    <source>
        <dbReference type="ARBA" id="ARBA00022989"/>
    </source>
</evidence>
<keyword evidence="6" id="KW-0653">Protein transport</keyword>
<dbReference type="PANTHER" id="PTHR22601">
    <property type="entry name" value="ISP4 LIKE PROTEIN"/>
    <property type="match status" value="1"/>
</dbReference>
<organism evidence="10 11">
    <name type="scientific">Phlyctema vagabunda</name>
    <dbReference type="NCBI Taxonomy" id="108571"/>
    <lineage>
        <taxon>Eukaryota</taxon>
        <taxon>Fungi</taxon>
        <taxon>Dikarya</taxon>
        <taxon>Ascomycota</taxon>
        <taxon>Pezizomycotina</taxon>
        <taxon>Leotiomycetes</taxon>
        <taxon>Helotiales</taxon>
        <taxon>Dermateaceae</taxon>
        <taxon>Phlyctema</taxon>
    </lineage>
</organism>
<protein>
    <submittedName>
        <fullName evidence="10">Small oligopeptide opt family</fullName>
    </submittedName>
</protein>
<feature type="transmembrane region" description="Helical" evidence="9">
    <location>
        <begin position="50"/>
        <end position="69"/>
    </location>
</feature>
<dbReference type="InterPro" id="IPR004648">
    <property type="entry name" value="Oligpept_transpt"/>
</dbReference>
<feature type="transmembrane region" description="Helical" evidence="9">
    <location>
        <begin position="89"/>
        <end position="107"/>
    </location>
</feature>
<comment type="similarity">
    <text evidence="2">Belongs to the oligopeptide OPT transporter family.</text>
</comment>
<keyword evidence="5" id="KW-0571">Peptide transport</keyword>
<accession>A0ABR4P9I2</accession>
<evidence type="ECO:0000256" key="6">
    <source>
        <dbReference type="ARBA" id="ARBA00022927"/>
    </source>
</evidence>
<evidence type="ECO:0000256" key="8">
    <source>
        <dbReference type="ARBA" id="ARBA00023136"/>
    </source>
</evidence>
<evidence type="ECO:0000256" key="9">
    <source>
        <dbReference type="SAM" id="Phobius"/>
    </source>
</evidence>
<evidence type="ECO:0000256" key="1">
    <source>
        <dbReference type="ARBA" id="ARBA00004141"/>
    </source>
</evidence>
<evidence type="ECO:0000256" key="5">
    <source>
        <dbReference type="ARBA" id="ARBA00022856"/>
    </source>
</evidence>
<dbReference type="Pfam" id="PF03169">
    <property type="entry name" value="OPT"/>
    <property type="match status" value="1"/>
</dbReference>
<dbReference type="InterPro" id="IPR004813">
    <property type="entry name" value="OPT"/>
</dbReference>
<keyword evidence="3" id="KW-0813">Transport</keyword>
<keyword evidence="7 9" id="KW-1133">Transmembrane helix</keyword>
<keyword evidence="11" id="KW-1185">Reference proteome</keyword>
<dbReference type="Proteomes" id="UP001629113">
    <property type="component" value="Unassembled WGS sequence"/>
</dbReference>
<reference evidence="10 11" key="1">
    <citation type="submission" date="2024-06" db="EMBL/GenBank/DDBJ databases">
        <title>Complete genome of Phlyctema vagabunda strain 19-DSS-EL-015.</title>
        <authorList>
            <person name="Fiorenzani C."/>
        </authorList>
    </citation>
    <scope>NUCLEOTIDE SEQUENCE [LARGE SCALE GENOMIC DNA]</scope>
    <source>
        <strain evidence="10 11">19-DSS-EL-015</strain>
    </source>
</reference>
<name>A0ABR4P9I2_9HELO</name>
<evidence type="ECO:0000256" key="4">
    <source>
        <dbReference type="ARBA" id="ARBA00022692"/>
    </source>
</evidence>
<evidence type="ECO:0000256" key="2">
    <source>
        <dbReference type="ARBA" id="ARBA00008807"/>
    </source>
</evidence>
<gene>
    <name evidence="10" type="ORF">PVAG01_08439</name>
</gene>
<evidence type="ECO:0000313" key="10">
    <source>
        <dbReference type="EMBL" id="KAL3419940.1"/>
    </source>
</evidence>
<proteinExistence type="inferred from homology"/>